<name>A0ACC3TLG9_9ASCO</name>
<accession>A0ACC3TLG9</accession>
<proteinExistence type="predicted"/>
<sequence length="526" mass="57067">MSGDTITDKPDSAFIESNVLDHSRTEGVIDPIEDKYGGRYMWFITTSAAVGGLLFGYDLSIISGVLLMVKTDLDGHTLTSNEQELLTSITSGGAFIGALIAGFMLDRFGRRLVIGIGALVFTIGSILQATSFSLAQMTVGRFVVGLGIGEAAMVAPIYIAEISPAKLRGRLVTIDALAITFGQCVANVLNIAFEHVPNGWRYSVGLGALPSLILLVLCFLIPETTRYLIHKNRVSEAITVTAKIYVHATPEEVERKVAHIRRQFEQEAAILELSLRDQLSMLYSDKANVAALVVACGLMGIQQFAGSNTLQYYAPTLFALCGFENPIAVSIVVTAANFVAGLGCLRYLDVVGRRRFLIYTMWGTPLTLAIAAVAIHFIPISKDLTVESQGMTWAGIVVLVCVILFIAFYSSALGNIPWQGNELFPMEVRSLGTMMLTLTCWGSNIVVSSTYLSMMKTLTPSGTFGFYAGLNFIGWITVILAYPEVSGLSLEEIKGIFEKGFGLPAVRYSIKLQKERRLATVALSEK</sequence>
<keyword evidence="2" id="KW-1185">Reference proteome</keyword>
<evidence type="ECO:0000313" key="1">
    <source>
        <dbReference type="EMBL" id="KAK9321835.1"/>
    </source>
</evidence>
<evidence type="ECO:0000313" key="2">
    <source>
        <dbReference type="Proteomes" id="UP001489719"/>
    </source>
</evidence>
<gene>
    <name evidence="1" type="ORF">V1517DRAFT_374375</name>
</gene>
<comment type="caution">
    <text evidence="1">The sequence shown here is derived from an EMBL/GenBank/DDBJ whole genome shotgun (WGS) entry which is preliminary data.</text>
</comment>
<dbReference type="EMBL" id="MU970089">
    <property type="protein sequence ID" value="KAK9321835.1"/>
    <property type="molecule type" value="Genomic_DNA"/>
</dbReference>
<protein>
    <submittedName>
        <fullName evidence="1">General substrate transporter</fullName>
    </submittedName>
</protein>
<dbReference type="Proteomes" id="UP001489719">
    <property type="component" value="Unassembled WGS sequence"/>
</dbReference>
<reference evidence="2" key="1">
    <citation type="journal article" date="2024" name="Front. Bioeng. Biotechnol.">
        <title>Genome-scale model development and genomic sequencing of the oleaginous clade Lipomyces.</title>
        <authorList>
            <person name="Czajka J.J."/>
            <person name="Han Y."/>
            <person name="Kim J."/>
            <person name="Mondo S.J."/>
            <person name="Hofstad B.A."/>
            <person name="Robles A."/>
            <person name="Haridas S."/>
            <person name="Riley R."/>
            <person name="LaButti K."/>
            <person name="Pangilinan J."/>
            <person name="Andreopoulos W."/>
            <person name="Lipzen A."/>
            <person name="Yan J."/>
            <person name="Wang M."/>
            <person name="Ng V."/>
            <person name="Grigoriev I.V."/>
            <person name="Spatafora J.W."/>
            <person name="Magnuson J.K."/>
            <person name="Baker S.E."/>
            <person name="Pomraning K.R."/>
        </authorList>
    </citation>
    <scope>NUCLEOTIDE SEQUENCE [LARGE SCALE GENOMIC DNA]</scope>
    <source>
        <strain evidence="2">CBS 10300</strain>
    </source>
</reference>
<organism evidence="1 2">
    <name type="scientific">Lipomyces orientalis</name>
    <dbReference type="NCBI Taxonomy" id="1233043"/>
    <lineage>
        <taxon>Eukaryota</taxon>
        <taxon>Fungi</taxon>
        <taxon>Dikarya</taxon>
        <taxon>Ascomycota</taxon>
        <taxon>Saccharomycotina</taxon>
        <taxon>Lipomycetes</taxon>
        <taxon>Lipomycetales</taxon>
        <taxon>Lipomycetaceae</taxon>
        <taxon>Lipomyces</taxon>
    </lineage>
</organism>